<accession>L5LSX8</accession>
<dbReference type="EMBL" id="KB108309">
    <property type="protein sequence ID" value="ELK29135.1"/>
    <property type="molecule type" value="Genomic_DNA"/>
</dbReference>
<evidence type="ECO:0000313" key="3">
    <source>
        <dbReference type="Proteomes" id="UP000010556"/>
    </source>
</evidence>
<evidence type="ECO:0000256" key="1">
    <source>
        <dbReference type="SAM" id="MobiDB-lite"/>
    </source>
</evidence>
<sequence>MEQNLPCCVREAWDSVEKSLEPSLIFEDPGPWSLPLYPVLGHLTMDEQDLDLNLELYSAPCGFLKQFCSVHRPRAQSTSSPGATLPTPDLRPQTQEPEMQKSLLIFEDPRRWTLPHYMLVHLFWDSQDVQVKQYPCPCGFLHQDYQLQGPRV</sequence>
<proteinExistence type="predicted"/>
<dbReference type="InterPro" id="IPR031449">
    <property type="entry name" value="ANXA2R"/>
</dbReference>
<keyword evidence="2" id="KW-0675">Receptor</keyword>
<dbReference type="PANTHER" id="PTHR38820">
    <property type="entry name" value="ANNEXIN-2 RECEPTOR"/>
    <property type="match status" value="1"/>
</dbReference>
<reference evidence="3" key="1">
    <citation type="journal article" date="2013" name="Science">
        <title>Comparative analysis of bat genomes provides insight into the evolution of flight and immunity.</title>
        <authorList>
            <person name="Zhang G."/>
            <person name="Cowled C."/>
            <person name="Shi Z."/>
            <person name="Huang Z."/>
            <person name="Bishop-Lilly K.A."/>
            <person name="Fang X."/>
            <person name="Wynne J.W."/>
            <person name="Xiong Z."/>
            <person name="Baker M.L."/>
            <person name="Zhao W."/>
            <person name="Tachedjian M."/>
            <person name="Zhu Y."/>
            <person name="Zhou P."/>
            <person name="Jiang X."/>
            <person name="Ng J."/>
            <person name="Yang L."/>
            <person name="Wu L."/>
            <person name="Xiao J."/>
            <person name="Feng Y."/>
            <person name="Chen Y."/>
            <person name="Sun X."/>
            <person name="Zhang Y."/>
            <person name="Marsh G.A."/>
            <person name="Crameri G."/>
            <person name="Broder C.C."/>
            <person name="Frey K.G."/>
            <person name="Wang L.F."/>
            <person name="Wang J."/>
        </authorList>
    </citation>
    <scope>NUCLEOTIDE SEQUENCE [LARGE SCALE GENOMIC DNA]</scope>
</reference>
<dbReference type="PANTHER" id="PTHR38820:SF1">
    <property type="entry name" value="ANNEXIN-2 RECEPTOR"/>
    <property type="match status" value="1"/>
</dbReference>
<dbReference type="Proteomes" id="UP000010556">
    <property type="component" value="Unassembled WGS sequence"/>
</dbReference>
<name>L5LSX8_MYODS</name>
<gene>
    <name evidence="2" type="ORF">MDA_GLEAN10006354</name>
</gene>
<feature type="region of interest" description="Disordered" evidence="1">
    <location>
        <begin position="75"/>
        <end position="94"/>
    </location>
</feature>
<keyword evidence="3" id="KW-1185">Reference proteome</keyword>
<dbReference type="GO" id="GO:0038023">
    <property type="term" value="F:signaling receptor activity"/>
    <property type="evidence" value="ECO:0007669"/>
    <property type="project" value="InterPro"/>
</dbReference>
<dbReference type="Pfam" id="PF15721">
    <property type="entry name" value="ANXA2R"/>
    <property type="match status" value="1"/>
</dbReference>
<organism evidence="2 3">
    <name type="scientific">Myotis davidii</name>
    <name type="common">David's myotis</name>
    <dbReference type="NCBI Taxonomy" id="225400"/>
    <lineage>
        <taxon>Eukaryota</taxon>
        <taxon>Metazoa</taxon>
        <taxon>Chordata</taxon>
        <taxon>Craniata</taxon>
        <taxon>Vertebrata</taxon>
        <taxon>Euteleostomi</taxon>
        <taxon>Mammalia</taxon>
        <taxon>Eutheria</taxon>
        <taxon>Laurasiatheria</taxon>
        <taxon>Chiroptera</taxon>
        <taxon>Yangochiroptera</taxon>
        <taxon>Vespertilionidae</taxon>
        <taxon>Myotis</taxon>
    </lineage>
</organism>
<dbReference type="AlphaFoldDB" id="L5LSX8"/>
<protein>
    <submittedName>
        <fullName evidence="2">Annexin-2 receptor</fullName>
    </submittedName>
</protein>
<evidence type="ECO:0000313" key="2">
    <source>
        <dbReference type="EMBL" id="ELK29135.1"/>
    </source>
</evidence>
<dbReference type="eggNOG" id="ENOG502TEGY">
    <property type="taxonomic scope" value="Eukaryota"/>
</dbReference>